<dbReference type="InterPro" id="IPR027635">
    <property type="entry name" value="Lantibiotic2_lead_pep_dom"/>
</dbReference>
<dbReference type="HOGENOM" id="CLU_194381_1_0_3"/>
<proteinExistence type="predicted"/>
<evidence type="ECO:0008006" key="3">
    <source>
        <dbReference type="Google" id="ProtNLM"/>
    </source>
</evidence>
<keyword evidence="2" id="KW-1185">Reference proteome</keyword>
<dbReference type="OrthoDB" id="3539673at2"/>
<dbReference type="AlphaFoldDB" id="B4VPV5"/>
<dbReference type="eggNOG" id="ENOG50333D4">
    <property type="taxonomic scope" value="Bacteria"/>
</dbReference>
<accession>B4VPV5</accession>
<dbReference type="EMBL" id="DS989847">
    <property type="protein sequence ID" value="EDX76037.1"/>
    <property type="molecule type" value="Genomic_DNA"/>
</dbReference>
<evidence type="ECO:0000313" key="1">
    <source>
        <dbReference type="EMBL" id="EDX76037.1"/>
    </source>
</evidence>
<evidence type="ECO:0000313" key="2">
    <source>
        <dbReference type="Proteomes" id="UP000003835"/>
    </source>
</evidence>
<dbReference type="STRING" id="118168.MC7420_5471"/>
<reference evidence="1 2" key="1">
    <citation type="submission" date="2008-07" db="EMBL/GenBank/DDBJ databases">
        <authorList>
            <person name="Tandeau de Marsac N."/>
            <person name="Ferriera S."/>
            <person name="Johnson J."/>
            <person name="Kravitz S."/>
            <person name="Beeson K."/>
            <person name="Sutton G."/>
            <person name="Rogers Y.-H."/>
            <person name="Friedman R."/>
            <person name="Frazier M."/>
            <person name="Venter J.C."/>
        </authorList>
    </citation>
    <scope>NUCLEOTIDE SEQUENCE [LARGE SCALE GENOMIC DNA]</scope>
    <source>
        <strain evidence="1 2">PCC 7420</strain>
    </source>
</reference>
<dbReference type="RefSeq" id="WP_006100521.1">
    <property type="nucleotide sequence ID" value="NZ_DS989847.1"/>
</dbReference>
<dbReference type="NCBIfam" id="TIGR03898">
    <property type="entry name" value="lanti_MRSA_kill"/>
    <property type="match status" value="1"/>
</dbReference>
<dbReference type="Proteomes" id="UP000003835">
    <property type="component" value="Unassembled WGS sequence"/>
</dbReference>
<name>B4VPV5_9CYAN</name>
<dbReference type="GO" id="GO:0042742">
    <property type="term" value="P:defense response to bacterium"/>
    <property type="evidence" value="ECO:0007669"/>
    <property type="project" value="InterPro"/>
</dbReference>
<protein>
    <recommendedName>
        <fullName evidence="3">Mersacidin/lichenicidin family type 2 lantibiotic</fullName>
    </recommendedName>
</protein>
<gene>
    <name evidence="1" type="ORF">MC7420_5471</name>
</gene>
<organism evidence="1 2">
    <name type="scientific">Coleofasciculus chthonoplastes PCC 7420</name>
    <dbReference type="NCBI Taxonomy" id="118168"/>
    <lineage>
        <taxon>Bacteria</taxon>
        <taxon>Bacillati</taxon>
        <taxon>Cyanobacteriota</taxon>
        <taxon>Cyanophyceae</taxon>
        <taxon>Coleofasciculales</taxon>
        <taxon>Coleofasciculaceae</taxon>
        <taxon>Coleofasciculus</taxon>
    </lineage>
</organism>
<sequence>MSNLDIIRAWKDEEYRNSLSDEQRAQLPENPAGMIELSDEDMGAISGGFAASRSVSRQGGCSCSCGGNCCSKPQIQNIAALL</sequence>